<evidence type="ECO:0000256" key="3">
    <source>
        <dbReference type="ARBA" id="ARBA00022737"/>
    </source>
</evidence>
<dbReference type="PANTHER" id="PTHR32479:SF19">
    <property type="entry name" value="ANAEROBIC GLYCEROL-3-PHOSPHATE DEHYDROGENASE SUBUNIT C"/>
    <property type="match status" value="1"/>
</dbReference>
<dbReference type="GO" id="GO:0051539">
    <property type="term" value="F:4 iron, 4 sulfur cluster binding"/>
    <property type="evidence" value="ECO:0007669"/>
    <property type="project" value="UniProtKB-KW"/>
</dbReference>
<reference evidence="8" key="1">
    <citation type="submission" date="2006-12" db="EMBL/GenBank/DDBJ databases">
        <title>Complete sequence of chromosome 1 of Paracoccus denitrificans PD1222.</title>
        <authorList>
            <person name="Copeland A."/>
            <person name="Lucas S."/>
            <person name="Lapidus A."/>
            <person name="Barry K."/>
            <person name="Detter J.C."/>
            <person name="Glavina del Rio T."/>
            <person name="Hammon N."/>
            <person name="Israni S."/>
            <person name="Dalin E."/>
            <person name="Tice H."/>
            <person name="Pitluck S."/>
            <person name="Munk A.C."/>
            <person name="Brettin T."/>
            <person name="Bruce D."/>
            <person name="Han C."/>
            <person name="Tapia R."/>
            <person name="Gilna P."/>
            <person name="Schmutz J."/>
            <person name="Larimer F."/>
            <person name="Land M."/>
            <person name="Hauser L."/>
            <person name="Kyrpides N."/>
            <person name="Lykidis A."/>
            <person name="Spiro S."/>
            <person name="Richardson D.J."/>
            <person name="Moir J.W.B."/>
            <person name="Ferguson S.J."/>
            <person name="van Spanning R.J.M."/>
            <person name="Richardson P."/>
        </authorList>
    </citation>
    <scope>NUCLEOTIDE SEQUENCE [LARGE SCALE GENOMIC DNA]</scope>
    <source>
        <strain evidence="8">Pd 1222</strain>
    </source>
</reference>
<dbReference type="STRING" id="318586.Pden_1061"/>
<proteinExistence type="predicted"/>
<evidence type="ECO:0000259" key="6">
    <source>
        <dbReference type="Pfam" id="PF02754"/>
    </source>
</evidence>
<dbReference type="GO" id="GO:0016491">
    <property type="term" value="F:oxidoreductase activity"/>
    <property type="evidence" value="ECO:0007669"/>
    <property type="project" value="UniProtKB-ARBA"/>
</dbReference>
<sequence>MCCGRTYLASGQTESARAEAKRSLDALRPFVERGARVVGLEPSCIISFRDEMTVLPPAADTEFTQGNTLIFNEFLATNLKEGKVHLPLADQGGKIAHLHGHCHQKAFAAMGPVETVLRSVPGLELKVIESSCCGMSGASGYAAENIEVSRKMAELSLLPAVQKAQADDLLVADGTSCRHQIHDGVGREDVHVARVLDQALHKS</sequence>
<evidence type="ECO:0000256" key="2">
    <source>
        <dbReference type="ARBA" id="ARBA00022723"/>
    </source>
</evidence>
<gene>
    <name evidence="7" type="ordered locus">Pden_1061</name>
</gene>
<protein>
    <recommendedName>
        <fullName evidence="6">Cysteine-rich domain-containing protein</fullName>
    </recommendedName>
</protein>
<keyword evidence="4" id="KW-0408">Iron</keyword>
<keyword evidence="1" id="KW-0004">4Fe-4S</keyword>
<evidence type="ECO:0000256" key="4">
    <source>
        <dbReference type="ARBA" id="ARBA00023004"/>
    </source>
</evidence>
<evidence type="ECO:0000313" key="8">
    <source>
        <dbReference type="Proteomes" id="UP000000361"/>
    </source>
</evidence>
<dbReference type="InterPro" id="IPR004017">
    <property type="entry name" value="Cys_rich_dom"/>
</dbReference>
<dbReference type="OrthoDB" id="9811557at2"/>
<evidence type="ECO:0000256" key="1">
    <source>
        <dbReference type="ARBA" id="ARBA00022485"/>
    </source>
</evidence>
<keyword evidence="3" id="KW-0677">Repeat</keyword>
<keyword evidence="2" id="KW-0479">Metal-binding</keyword>
<feature type="domain" description="Cysteine-rich" evidence="6">
    <location>
        <begin position="99"/>
        <end position="181"/>
    </location>
</feature>
<dbReference type="PANTHER" id="PTHR32479">
    <property type="entry name" value="GLYCOLATE OXIDASE IRON-SULFUR SUBUNIT"/>
    <property type="match status" value="1"/>
</dbReference>
<dbReference type="KEGG" id="pde:Pden_1061"/>
<organism evidence="7 8">
    <name type="scientific">Paracoccus denitrificans (strain Pd 1222)</name>
    <dbReference type="NCBI Taxonomy" id="318586"/>
    <lineage>
        <taxon>Bacteria</taxon>
        <taxon>Pseudomonadati</taxon>
        <taxon>Pseudomonadota</taxon>
        <taxon>Alphaproteobacteria</taxon>
        <taxon>Rhodobacterales</taxon>
        <taxon>Paracoccaceae</taxon>
        <taxon>Paracoccus</taxon>
    </lineage>
</organism>
<keyword evidence="5" id="KW-0411">Iron-sulfur</keyword>
<evidence type="ECO:0000313" key="7">
    <source>
        <dbReference type="EMBL" id="ABL69170.1"/>
    </source>
</evidence>
<dbReference type="EMBL" id="CP000489">
    <property type="protein sequence ID" value="ABL69170.1"/>
    <property type="molecule type" value="Genomic_DNA"/>
</dbReference>
<dbReference type="GO" id="GO:0046872">
    <property type="term" value="F:metal ion binding"/>
    <property type="evidence" value="ECO:0007669"/>
    <property type="project" value="UniProtKB-KW"/>
</dbReference>
<accession>A1B0X6</accession>
<dbReference type="Proteomes" id="UP000000361">
    <property type="component" value="Chromosome 1"/>
</dbReference>
<dbReference type="HOGENOM" id="CLU_1448850_0_0_5"/>
<name>A1B0X6_PARDP</name>
<dbReference type="Pfam" id="PF02754">
    <property type="entry name" value="CCG"/>
    <property type="match status" value="1"/>
</dbReference>
<dbReference type="EnsemblBacteria" id="ABL69170">
    <property type="protein sequence ID" value="ABL69170"/>
    <property type="gene ID" value="Pden_1061"/>
</dbReference>
<dbReference type="eggNOG" id="COG0247">
    <property type="taxonomic scope" value="Bacteria"/>
</dbReference>
<keyword evidence="8" id="KW-1185">Reference proteome</keyword>
<evidence type="ECO:0000256" key="5">
    <source>
        <dbReference type="ARBA" id="ARBA00023014"/>
    </source>
</evidence>
<dbReference type="AlphaFoldDB" id="A1B0X6"/>